<dbReference type="RefSeq" id="WP_145211423.1">
    <property type="nucleotide sequence ID" value="NZ_CP036432.1"/>
</dbReference>
<keyword evidence="2" id="KW-0732">Signal</keyword>
<evidence type="ECO:0000256" key="1">
    <source>
        <dbReference type="SAM" id="MobiDB-lite"/>
    </source>
</evidence>
<evidence type="ECO:0000313" key="4">
    <source>
        <dbReference type="Proteomes" id="UP000318081"/>
    </source>
</evidence>
<feature type="compositionally biased region" description="Polar residues" evidence="1">
    <location>
        <begin position="92"/>
        <end position="103"/>
    </location>
</feature>
<name>A0ABX5XPJ3_9BACT</name>
<organism evidence="3 4">
    <name type="scientific">Stieleria magnilauensis</name>
    <dbReference type="NCBI Taxonomy" id="2527963"/>
    <lineage>
        <taxon>Bacteria</taxon>
        <taxon>Pseudomonadati</taxon>
        <taxon>Planctomycetota</taxon>
        <taxon>Planctomycetia</taxon>
        <taxon>Pirellulales</taxon>
        <taxon>Pirellulaceae</taxon>
        <taxon>Stieleria</taxon>
    </lineage>
</organism>
<feature type="compositionally biased region" description="Gly residues" evidence="1">
    <location>
        <begin position="59"/>
        <end position="74"/>
    </location>
</feature>
<evidence type="ECO:0000313" key="3">
    <source>
        <dbReference type="EMBL" id="QDV83909.1"/>
    </source>
</evidence>
<feature type="region of interest" description="Disordered" evidence="1">
    <location>
        <begin position="56"/>
        <end position="136"/>
    </location>
</feature>
<sequence length="546" mass="57594">MKRRHKILCLLAAAGTLTAFPSASSGQDIIGEALGKVILPAVGPVILDRAGGQILEKGLNGGFGKGGRLPGRGGRTPTRPSRPQVIRPQPSPQTVPSGSYQVQPPSSVAPAPTAPPPVDPPENRIVSRPSVSPNPAPTEIALTHVVSAGPRLTGQVIRAEAAEIAGQIDQAVMRSLGQSSGDATLEALRRDYQNRLNKNDPKTARADLMLNHDAALTAAGSRQAWSSLVDAADAADQIAALPPESDQKALTEAIEALRNKVTGITGQVLSGNEIAVIAQRAKNIRNMVVLSEIARVLGVQRRDDLFTRIAEAAAKSDAPDEAITGLLGVGLGAGGSTVTDMQLPEGIPAVVLYSPELNTTPISFVCDDALEITLAPGEMVPLDQSFVVAFQNGKGVVKRYTIKNGMYRWVVDQDSWDLRQKTAVDVTIDASESPAEFHYLINGQPQIAAAGSVMQHRLDGPARIDFDRGLGDGSSKSTLVTPGDYVVGVNPDTAGWDLHTRPQQAAAESTTEIAKQHWRSSVLQAQRASLVDPAEAKVDALLDLIE</sequence>
<feature type="chain" id="PRO_5045068575" evidence="2">
    <location>
        <begin position="20"/>
        <end position="546"/>
    </location>
</feature>
<keyword evidence="4" id="KW-1185">Reference proteome</keyword>
<gene>
    <name evidence="3" type="ORF">TBK1r_28520</name>
</gene>
<proteinExistence type="predicted"/>
<protein>
    <submittedName>
        <fullName evidence="3">Uncharacterized protein</fullName>
    </submittedName>
</protein>
<dbReference type="Proteomes" id="UP000318081">
    <property type="component" value="Chromosome"/>
</dbReference>
<feature type="signal peptide" evidence="2">
    <location>
        <begin position="1"/>
        <end position="19"/>
    </location>
</feature>
<evidence type="ECO:0000256" key="2">
    <source>
        <dbReference type="SAM" id="SignalP"/>
    </source>
</evidence>
<reference evidence="3 4" key="1">
    <citation type="submission" date="2019-02" db="EMBL/GenBank/DDBJ databases">
        <title>Deep-cultivation of Planctomycetes and their phenomic and genomic characterization uncovers novel biology.</title>
        <authorList>
            <person name="Wiegand S."/>
            <person name="Jogler M."/>
            <person name="Boedeker C."/>
            <person name="Pinto D."/>
            <person name="Vollmers J."/>
            <person name="Rivas-Marin E."/>
            <person name="Kohn T."/>
            <person name="Peeters S.H."/>
            <person name="Heuer A."/>
            <person name="Rast P."/>
            <person name="Oberbeckmann S."/>
            <person name="Bunk B."/>
            <person name="Jeske O."/>
            <person name="Meyerdierks A."/>
            <person name="Storesund J.E."/>
            <person name="Kallscheuer N."/>
            <person name="Luecker S."/>
            <person name="Lage O.M."/>
            <person name="Pohl T."/>
            <person name="Merkel B.J."/>
            <person name="Hornburger P."/>
            <person name="Mueller R.-W."/>
            <person name="Bruemmer F."/>
            <person name="Labrenz M."/>
            <person name="Spormann A.M."/>
            <person name="Op den Camp H."/>
            <person name="Overmann J."/>
            <person name="Amann R."/>
            <person name="Jetten M.S.M."/>
            <person name="Mascher T."/>
            <person name="Medema M.H."/>
            <person name="Devos D.P."/>
            <person name="Kaster A.-K."/>
            <person name="Ovreas L."/>
            <person name="Rohde M."/>
            <person name="Galperin M.Y."/>
            <person name="Jogler C."/>
        </authorList>
    </citation>
    <scope>NUCLEOTIDE SEQUENCE [LARGE SCALE GENOMIC DNA]</scope>
    <source>
        <strain evidence="3 4">TBK1r</strain>
    </source>
</reference>
<dbReference type="EMBL" id="CP036432">
    <property type="protein sequence ID" value="QDV83909.1"/>
    <property type="molecule type" value="Genomic_DNA"/>
</dbReference>
<accession>A0ABX5XPJ3</accession>